<proteinExistence type="predicted"/>
<keyword evidence="2" id="KW-1185">Reference proteome</keyword>
<evidence type="ECO:0000313" key="2">
    <source>
        <dbReference type="Proteomes" id="UP001066276"/>
    </source>
</evidence>
<name>A0AAV7KQI7_PLEWA</name>
<evidence type="ECO:0000313" key="1">
    <source>
        <dbReference type="EMBL" id="KAJ1080887.1"/>
    </source>
</evidence>
<comment type="caution">
    <text evidence="1">The sequence shown here is derived from an EMBL/GenBank/DDBJ whole genome shotgun (WGS) entry which is preliminary data.</text>
</comment>
<reference evidence="1" key="1">
    <citation type="journal article" date="2022" name="bioRxiv">
        <title>Sequencing and chromosome-scale assembly of the giantPleurodeles waltlgenome.</title>
        <authorList>
            <person name="Brown T."/>
            <person name="Elewa A."/>
            <person name="Iarovenko S."/>
            <person name="Subramanian E."/>
            <person name="Araus A.J."/>
            <person name="Petzold A."/>
            <person name="Susuki M."/>
            <person name="Suzuki K.-i.T."/>
            <person name="Hayashi T."/>
            <person name="Toyoda A."/>
            <person name="Oliveira C."/>
            <person name="Osipova E."/>
            <person name="Leigh N.D."/>
            <person name="Simon A."/>
            <person name="Yun M.H."/>
        </authorList>
    </citation>
    <scope>NUCLEOTIDE SEQUENCE</scope>
    <source>
        <strain evidence="1">20211129_DDA</strain>
        <tissue evidence="1">Liver</tissue>
    </source>
</reference>
<protein>
    <submittedName>
        <fullName evidence="1">Uncharacterized protein</fullName>
    </submittedName>
</protein>
<organism evidence="1 2">
    <name type="scientific">Pleurodeles waltl</name>
    <name type="common">Iberian ribbed newt</name>
    <dbReference type="NCBI Taxonomy" id="8319"/>
    <lineage>
        <taxon>Eukaryota</taxon>
        <taxon>Metazoa</taxon>
        <taxon>Chordata</taxon>
        <taxon>Craniata</taxon>
        <taxon>Vertebrata</taxon>
        <taxon>Euteleostomi</taxon>
        <taxon>Amphibia</taxon>
        <taxon>Batrachia</taxon>
        <taxon>Caudata</taxon>
        <taxon>Salamandroidea</taxon>
        <taxon>Salamandridae</taxon>
        <taxon>Pleurodelinae</taxon>
        <taxon>Pleurodeles</taxon>
    </lineage>
</organism>
<dbReference type="Proteomes" id="UP001066276">
    <property type="component" value="Chromosome 12"/>
</dbReference>
<dbReference type="AlphaFoldDB" id="A0AAV7KQI7"/>
<dbReference type="EMBL" id="JANPWB010000016">
    <property type="protein sequence ID" value="KAJ1080887.1"/>
    <property type="molecule type" value="Genomic_DNA"/>
</dbReference>
<sequence>MTALGGRKPNFMAKLSMAEGPGVSEGPAAPCEGLCGLIECPPKRVWRLGDCLHTDRVWRRANYTADCAPGVTGFSGPGLDLWCQGGGPPGLPSV</sequence>
<accession>A0AAV7KQI7</accession>
<gene>
    <name evidence="1" type="ORF">NDU88_001076</name>
</gene>